<evidence type="ECO:0000256" key="1">
    <source>
        <dbReference type="SAM" id="SignalP"/>
    </source>
</evidence>
<evidence type="ECO:0000313" key="3">
    <source>
        <dbReference type="Proteomes" id="UP000494206"/>
    </source>
</evidence>
<dbReference type="PANTHER" id="PTHR31507">
    <property type="entry name" value="PROTEIN CBG15923"/>
    <property type="match status" value="1"/>
</dbReference>
<comment type="caution">
    <text evidence="2">The sequence shown here is derived from an EMBL/GenBank/DDBJ whole genome shotgun (WGS) entry which is preliminary data.</text>
</comment>
<dbReference type="SMART" id="SM00209">
    <property type="entry name" value="TSP1"/>
    <property type="match status" value="1"/>
</dbReference>
<protein>
    <submittedName>
        <fullName evidence="2">Uncharacterized protein</fullName>
    </submittedName>
</protein>
<proteinExistence type="predicted"/>
<name>A0A8S1ER08_9PELO</name>
<feature type="signal peptide" evidence="1">
    <location>
        <begin position="1"/>
        <end position="19"/>
    </location>
</feature>
<reference evidence="2 3" key="1">
    <citation type="submission" date="2020-04" db="EMBL/GenBank/DDBJ databases">
        <authorList>
            <person name="Laetsch R D."/>
            <person name="Stevens L."/>
            <person name="Kumar S."/>
            <person name="Blaxter L. M."/>
        </authorList>
    </citation>
    <scope>NUCLEOTIDE SEQUENCE [LARGE SCALE GENOMIC DNA]</scope>
</reference>
<dbReference type="Pfam" id="PF00090">
    <property type="entry name" value="TSP_1"/>
    <property type="match status" value="1"/>
</dbReference>
<keyword evidence="3" id="KW-1185">Reference proteome</keyword>
<dbReference type="SUPFAM" id="SSF82895">
    <property type="entry name" value="TSP-1 type 1 repeat"/>
    <property type="match status" value="1"/>
</dbReference>
<evidence type="ECO:0000313" key="2">
    <source>
        <dbReference type="EMBL" id="CAB3403858.1"/>
    </source>
</evidence>
<dbReference type="Proteomes" id="UP000494206">
    <property type="component" value="Unassembled WGS sequence"/>
</dbReference>
<gene>
    <name evidence="2" type="ORF">CBOVIS_LOCUS6268</name>
</gene>
<sequence>MQLKWVIILISFCFSIVFSQSNIVEIQIPTATWLSWSDWSTCSDECGSCGVQLRTRTCLTTEPGCSCQGSSTGVQYCNLNICRYPRTTCCNNFRVTTYQGKFACLSASTVG</sequence>
<dbReference type="EMBL" id="CADEPM010000004">
    <property type="protein sequence ID" value="CAB3403858.1"/>
    <property type="molecule type" value="Genomic_DNA"/>
</dbReference>
<dbReference type="AlphaFoldDB" id="A0A8S1ER08"/>
<organism evidence="2 3">
    <name type="scientific">Caenorhabditis bovis</name>
    <dbReference type="NCBI Taxonomy" id="2654633"/>
    <lineage>
        <taxon>Eukaryota</taxon>
        <taxon>Metazoa</taxon>
        <taxon>Ecdysozoa</taxon>
        <taxon>Nematoda</taxon>
        <taxon>Chromadorea</taxon>
        <taxon>Rhabditida</taxon>
        <taxon>Rhabditina</taxon>
        <taxon>Rhabditomorpha</taxon>
        <taxon>Rhabditoidea</taxon>
        <taxon>Rhabditidae</taxon>
        <taxon>Peloderinae</taxon>
        <taxon>Caenorhabditis</taxon>
    </lineage>
</organism>
<dbReference type="PROSITE" id="PS50092">
    <property type="entry name" value="TSP1"/>
    <property type="match status" value="1"/>
</dbReference>
<dbReference type="PANTHER" id="PTHR31507:SF11">
    <property type="entry name" value="THROMBOSPONDIN TYPE 1 DOMAIN PROTEIN"/>
    <property type="match status" value="1"/>
</dbReference>
<dbReference type="OrthoDB" id="5876856at2759"/>
<feature type="chain" id="PRO_5035806606" evidence="1">
    <location>
        <begin position="20"/>
        <end position="111"/>
    </location>
</feature>
<dbReference type="Gene3D" id="2.20.100.10">
    <property type="entry name" value="Thrombospondin type-1 (TSP1) repeat"/>
    <property type="match status" value="1"/>
</dbReference>
<dbReference type="InterPro" id="IPR036383">
    <property type="entry name" value="TSP1_rpt_sf"/>
</dbReference>
<accession>A0A8S1ER08</accession>
<dbReference type="InterPro" id="IPR000884">
    <property type="entry name" value="TSP1_rpt"/>
</dbReference>
<keyword evidence="1" id="KW-0732">Signal</keyword>
<dbReference type="PRINTS" id="PR01705">
    <property type="entry name" value="TSP1REPEAT"/>
</dbReference>